<dbReference type="Proteomes" id="UP000238642">
    <property type="component" value="Unassembled WGS sequence"/>
</dbReference>
<keyword evidence="3" id="KW-0238">DNA-binding</keyword>
<keyword evidence="6" id="KW-1185">Reference proteome</keyword>
<dbReference type="GO" id="GO:0006298">
    <property type="term" value="P:mismatch repair"/>
    <property type="evidence" value="ECO:0007669"/>
    <property type="project" value="InterPro"/>
</dbReference>
<dbReference type="InterPro" id="IPR027417">
    <property type="entry name" value="P-loop_NTPase"/>
</dbReference>
<accession>A0A2S9JUW6</accession>
<comment type="caution">
    <text evidence="5">The sequence shown here is derived from an EMBL/GenBank/DDBJ whole genome shotgun (WGS) entry which is preliminary data.</text>
</comment>
<dbReference type="GO" id="GO:0005524">
    <property type="term" value="F:ATP binding"/>
    <property type="evidence" value="ECO:0007669"/>
    <property type="project" value="UniProtKB-KW"/>
</dbReference>
<evidence type="ECO:0000259" key="4">
    <source>
        <dbReference type="SMART" id="SM00534"/>
    </source>
</evidence>
<evidence type="ECO:0000256" key="3">
    <source>
        <dbReference type="ARBA" id="ARBA00023125"/>
    </source>
</evidence>
<proteinExistence type="predicted"/>
<dbReference type="PANTHER" id="PTHR11361:SF99">
    <property type="entry name" value="DNA MISMATCH REPAIR PROTEIN"/>
    <property type="match status" value="1"/>
</dbReference>
<dbReference type="SUPFAM" id="SSF52540">
    <property type="entry name" value="P-loop containing nucleoside triphosphate hydrolases"/>
    <property type="match status" value="1"/>
</dbReference>
<dbReference type="Gene3D" id="3.40.50.300">
    <property type="entry name" value="P-loop containing nucleotide triphosphate hydrolases"/>
    <property type="match status" value="1"/>
</dbReference>
<dbReference type="PANTHER" id="PTHR11361">
    <property type="entry name" value="DNA MISMATCH REPAIR PROTEIN MUTS FAMILY MEMBER"/>
    <property type="match status" value="1"/>
</dbReference>
<dbReference type="GO" id="GO:0030983">
    <property type="term" value="F:mismatched DNA binding"/>
    <property type="evidence" value="ECO:0007669"/>
    <property type="project" value="InterPro"/>
</dbReference>
<gene>
    <name evidence="5" type="ORF">C5749_07680</name>
</gene>
<protein>
    <recommendedName>
        <fullName evidence="4">DNA mismatch repair proteins mutS family domain-containing protein</fullName>
    </recommendedName>
</protein>
<dbReference type="SMART" id="SM00534">
    <property type="entry name" value="MUTSac"/>
    <property type="match status" value="1"/>
</dbReference>
<sequence>MENNITNVSDLNIKTDILEVFDNTLHNYSRDRLLDILLTPLPNIDAINNRQQILKGFLANKKLLERYFYNSRDFSDVHTLLTKSDNRKLNFRFKLSLLFNRAKRNAAMGIYIQLIIFLQQQYTLISNFMDTDTFPDSYKYEIKSLKKYFLNFELDFFSTLIRENKFKIAHIVALQKKINELQKTETNDFFKRLFTFESLLSLSISIHKRGFIFPSIGDPAFTIRGVYHPLLPKPIRNGVSLDKQVVLITGPNMAGKSTFLKAIAISVYLGHLGIAIPAEEAKFPFFQNICIYINHTDNLRQGFSHFLREVKNLKEVALKASEGTPTFAIFDEIFKGTNMNDALQITRTTTQGLAQFHKSVFFISTHMDELKDMASTAVNSYFLDCKVEDGIPKFSYQLKEGWSSVQIGKILFKNEGLYNIFKPSGS</sequence>
<reference evidence="5 6" key="1">
    <citation type="submission" date="2018-02" db="EMBL/GenBank/DDBJ databases">
        <title>The draft genome of Sphingobacterium gobiense H7.</title>
        <authorList>
            <person name="Li L."/>
            <person name="Liu L."/>
            <person name="Zhang X."/>
            <person name="Wang T."/>
            <person name="Liang L."/>
        </authorList>
    </citation>
    <scope>NUCLEOTIDE SEQUENCE [LARGE SCALE GENOMIC DNA]</scope>
    <source>
        <strain evidence="5 6">ACCC 05757</strain>
    </source>
</reference>
<organism evidence="5 6">
    <name type="scientific">Sphingobacterium gobiense</name>
    <dbReference type="NCBI Taxonomy" id="1382456"/>
    <lineage>
        <taxon>Bacteria</taxon>
        <taxon>Pseudomonadati</taxon>
        <taxon>Bacteroidota</taxon>
        <taxon>Sphingobacteriia</taxon>
        <taxon>Sphingobacteriales</taxon>
        <taxon>Sphingobacteriaceae</taxon>
        <taxon>Sphingobacterium</taxon>
    </lineage>
</organism>
<feature type="domain" description="DNA mismatch repair proteins mutS family" evidence="4">
    <location>
        <begin position="243"/>
        <end position="422"/>
    </location>
</feature>
<evidence type="ECO:0000313" key="6">
    <source>
        <dbReference type="Proteomes" id="UP000238642"/>
    </source>
</evidence>
<dbReference type="EMBL" id="PVBS01000001">
    <property type="protein sequence ID" value="PRD57075.1"/>
    <property type="molecule type" value="Genomic_DNA"/>
</dbReference>
<dbReference type="OrthoDB" id="1097361at2"/>
<dbReference type="InterPro" id="IPR045076">
    <property type="entry name" value="MutS"/>
</dbReference>
<evidence type="ECO:0000256" key="1">
    <source>
        <dbReference type="ARBA" id="ARBA00022741"/>
    </source>
</evidence>
<evidence type="ECO:0000256" key="2">
    <source>
        <dbReference type="ARBA" id="ARBA00022840"/>
    </source>
</evidence>
<dbReference type="Pfam" id="PF00488">
    <property type="entry name" value="MutS_V"/>
    <property type="match status" value="1"/>
</dbReference>
<dbReference type="InterPro" id="IPR000432">
    <property type="entry name" value="DNA_mismatch_repair_MutS_C"/>
</dbReference>
<keyword evidence="1" id="KW-0547">Nucleotide-binding</keyword>
<dbReference type="GO" id="GO:0140664">
    <property type="term" value="F:ATP-dependent DNA damage sensor activity"/>
    <property type="evidence" value="ECO:0007669"/>
    <property type="project" value="InterPro"/>
</dbReference>
<evidence type="ECO:0000313" key="5">
    <source>
        <dbReference type="EMBL" id="PRD57075.1"/>
    </source>
</evidence>
<keyword evidence="2" id="KW-0067">ATP-binding</keyword>
<dbReference type="GO" id="GO:0005829">
    <property type="term" value="C:cytosol"/>
    <property type="evidence" value="ECO:0007669"/>
    <property type="project" value="TreeGrafter"/>
</dbReference>
<dbReference type="AlphaFoldDB" id="A0A2S9JUW6"/>
<dbReference type="RefSeq" id="WP_105724517.1">
    <property type="nucleotide sequence ID" value="NZ_PVBS01000001.1"/>
</dbReference>
<name>A0A2S9JUW6_9SPHI</name>